<accession>N1QKG2</accession>
<dbReference type="STRING" id="692275.N1QKG2"/>
<dbReference type="HOGENOM" id="CLU_025005_3_0_1"/>
<dbReference type="OrthoDB" id="3645574at2759"/>
<dbReference type="SUPFAM" id="SSF56112">
    <property type="entry name" value="Protein kinase-like (PK-like)"/>
    <property type="match status" value="1"/>
</dbReference>
<reference evidence="2 3" key="1">
    <citation type="journal article" date="2012" name="PLoS Pathog.">
        <title>Diverse lifestyles and strategies of plant pathogenesis encoded in the genomes of eighteen Dothideomycetes fungi.</title>
        <authorList>
            <person name="Ohm R.A."/>
            <person name="Feau N."/>
            <person name="Henrissat B."/>
            <person name="Schoch C.L."/>
            <person name="Horwitz B.A."/>
            <person name="Barry K.W."/>
            <person name="Condon B.J."/>
            <person name="Copeland A.C."/>
            <person name="Dhillon B."/>
            <person name="Glaser F."/>
            <person name="Hesse C.N."/>
            <person name="Kosti I."/>
            <person name="LaButti K."/>
            <person name="Lindquist E.A."/>
            <person name="Lucas S."/>
            <person name="Salamov A.A."/>
            <person name="Bradshaw R.E."/>
            <person name="Ciuffetti L."/>
            <person name="Hamelin R.C."/>
            <person name="Kema G.H.J."/>
            <person name="Lawrence C."/>
            <person name="Scott J.A."/>
            <person name="Spatafora J.W."/>
            <person name="Turgeon B.G."/>
            <person name="de Wit P.J.G.M."/>
            <person name="Zhong S."/>
            <person name="Goodwin S.B."/>
            <person name="Grigoriev I.V."/>
        </authorList>
    </citation>
    <scope>NUCLEOTIDE SEQUENCE [LARGE SCALE GENOMIC DNA]</scope>
    <source>
        <strain evidence="2 3">SO2202</strain>
    </source>
</reference>
<name>N1QKG2_SPHMS</name>
<dbReference type="GeneID" id="27902793"/>
<proteinExistence type="predicted"/>
<evidence type="ECO:0000313" key="2">
    <source>
        <dbReference type="EMBL" id="EMF11691.1"/>
    </source>
</evidence>
<sequence length="657" mass="74940">MFLGKQYPSATYAEVVADDHNMLVEVQWPRQKRAFLEYLQRESSAIEQAVRYHLSLSSRALCTVAPLREWRGGSFNMMIPVTVRPQGNKHHHDTDGGYRVAVRCPWPHRMHSQTSPDMAAEKVRGEAATYAWLSAHVPSVPIPQLRGFGLSDGRAFTPLVCCSWIRRAYESLRQRLQRLFLFFSASASASASSSSAAAEYWRPFFPSMGPVQLQTGYFITDFVERRQGRMLHELWPPREPADRQKMFRSLSRLLLDLIEIPLPRIGSFTVHDSGEVTLSGRPLTVPLAMLENEAIPSEIPPNTTYTCVETYLEDLLHCHDTRMEHQLNAVEGFYDAEGQLGTIVAWKAIRSHFMDRSLRNGPFALQLTDLHQSNIFVDDQYNITAIIDLEWTCSLPLEMLQPPFWLSGHIQDSFVGASEKVITNEKAFIPASREFLDIFGEEQKSRNPSRKLPFNAESVIRAAFEKKSHWYFAGLKYPRVTYSFLTLHIIPIFAPVDLFPRHVYEFDPIFARYYTADASQFVDKKVKEKKQYDEALLELFPEEKKKAEAKKAEEKKAEEEKAKEEKAEEGKAEEGKAEEGKAEEKSVEEKTAEGKSVEEETAAEKTSEENNIEEKNAGEKNVEEKNAGEKNTEEKNAGKNAEEKNVEEKKAEEKNAE</sequence>
<dbReference type="PANTHER" id="PTHR21310">
    <property type="entry name" value="AMINOGLYCOSIDE PHOSPHOTRANSFERASE-RELATED-RELATED"/>
    <property type="match status" value="1"/>
</dbReference>
<dbReference type="RefSeq" id="XP_016759812.1">
    <property type="nucleotide sequence ID" value="XM_016905656.1"/>
</dbReference>
<evidence type="ECO:0000313" key="3">
    <source>
        <dbReference type="Proteomes" id="UP000016931"/>
    </source>
</evidence>
<dbReference type="Proteomes" id="UP000016931">
    <property type="component" value="Unassembled WGS sequence"/>
</dbReference>
<dbReference type="InterPro" id="IPR011009">
    <property type="entry name" value="Kinase-like_dom_sf"/>
</dbReference>
<organism evidence="2 3">
    <name type="scientific">Sphaerulina musiva (strain SO2202)</name>
    <name type="common">Poplar stem canker fungus</name>
    <name type="synonym">Septoria musiva</name>
    <dbReference type="NCBI Taxonomy" id="692275"/>
    <lineage>
        <taxon>Eukaryota</taxon>
        <taxon>Fungi</taxon>
        <taxon>Dikarya</taxon>
        <taxon>Ascomycota</taxon>
        <taxon>Pezizomycotina</taxon>
        <taxon>Dothideomycetes</taxon>
        <taxon>Dothideomycetidae</taxon>
        <taxon>Mycosphaerellales</taxon>
        <taxon>Mycosphaerellaceae</taxon>
        <taxon>Sphaerulina</taxon>
    </lineage>
</organism>
<dbReference type="PANTHER" id="PTHR21310:SF37">
    <property type="entry name" value="AMINOGLYCOSIDE PHOSPHOTRANSFERASE DOMAIN-CONTAINING PROTEIN"/>
    <property type="match status" value="1"/>
</dbReference>
<keyword evidence="3" id="KW-1185">Reference proteome</keyword>
<gene>
    <name evidence="2" type="ORF">SEPMUDRAFT_149606</name>
</gene>
<evidence type="ECO:0000256" key="1">
    <source>
        <dbReference type="SAM" id="MobiDB-lite"/>
    </source>
</evidence>
<protein>
    <recommendedName>
        <fullName evidence="4">Aminoglycoside phosphotransferase domain-containing protein</fullName>
    </recommendedName>
</protein>
<dbReference type="OMA" id="LEEYWAI"/>
<dbReference type="EMBL" id="KB456265">
    <property type="protein sequence ID" value="EMF11691.1"/>
    <property type="molecule type" value="Genomic_DNA"/>
</dbReference>
<dbReference type="eggNOG" id="ENOG502RM0K">
    <property type="taxonomic scope" value="Eukaryota"/>
</dbReference>
<evidence type="ECO:0008006" key="4">
    <source>
        <dbReference type="Google" id="ProtNLM"/>
    </source>
</evidence>
<dbReference type="AlphaFoldDB" id="N1QKG2"/>
<dbReference type="InterPro" id="IPR051678">
    <property type="entry name" value="AGP_Transferase"/>
</dbReference>
<feature type="region of interest" description="Disordered" evidence="1">
    <location>
        <begin position="554"/>
        <end position="657"/>
    </location>
</feature>